<evidence type="ECO:0000259" key="7">
    <source>
        <dbReference type="PROSITE" id="PS50600"/>
    </source>
</evidence>
<feature type="region of interest" description="Disordered" evidence="6">
    <location>
        <begin position="1"/>
        <end position="53"/>
    </location>
</feature>
<dbReference type="GO" id="GO:0005739">
    <property type="term" value="C:mitochondrion"/>
    <property type="evidence" value="ECO:0007669"/>
    <property type="project" value="UniProtKB-SubCell"/>
</dbReference>
<comment type="similarity">
    <text evidence="2">Belongs to the peptidase C48 family.</text>
</comment>
<evidence type="ECO:0000313" key="8">
    <source>
        <dbReference type="EMBL" id="KAG1793368.1"/>
    </source>
</evidence>
<feature type="domain" description="Ubiquitin-like protease family profile" evidence="7">
    <location>
        <begin position="78"/>
        <end position="258"/>
    </location>
</feature>
<dbReference type="InterPro" id="IPR003000">
    <property type="entry name" value="Sirtuin"/>
</dbReference>
<dbReference type="GO" id="GO:0019783">
    <property type="term" value="F:ubiquitin-like protein peptidase activity"/>
    <property type="evidence" value="ECO:0007669"/>
    <property type="project" value="UniProtKB-ARBA"/>
</dbReference>
<evidence type="ECO:0000256" key="2">
    <source>
        <dbReference type="ARBA" id="ARBA00005234"/>
    </source>
</evidence>
<sequence length="652" mass="72395">MEPDPDQLPAPSSLNRDTVKLEPESMMSMEPDPDQLPEPSSLNRDTVKLEPESMRSIPSLAPDRRSCVSNLSRYVEGIEIIDADLDCLRSKGIRVTGTVMNAYASLVPDKDSSLTRAGCIILSSFIPNLIRGETSCNTTLEKSVPVRSKNKILASRCWAFPLCGGSPPHWVLGWVDWPAHEIGFFDSLGTNHEWADQDLCLAAAGVEHWLKYHQYPDIKSLNDRFKDWTRQHHAPPKNQRQGDSWSCGFFVMMAMHRLSDLDFSHIRRDKVNTTRLSALRAIEKIRLVVVPLRHRKRRMGPNEENLAPQEPPTSSSILRHNIISRAPEGGEVQKIIDTILNAKRLVVFCGLGASVLPGLSGSSLGDLLGLLRPIIWQDRAQSSPVFQTVLHHLNNPCVENQFYPAMHALDRRGNLLRVYTHNINAMEKTAGLLTFGVPSVDQIGQPDCPRCIPLLGRLDQMSCTLCCKVASTTSFMDQSTSNGLPVCVHCQARGCVGHQGIWRPKIAVCKEEHPDLNLVVTHDEKQVDVVLAIGVQQVPDDSLPDIVMKLSQAARSRAQDGALSSIMIDLEVPAHERPGIQDLFQVCLELDPQHLFARVVEAAHEAAANDLHSNTMLIHKTVACMGLPIDDGEEHNEEALLMSLPPWHFPSP</sequence>
<dbReference type="GO" id="GO:0070403">
    <property type="term" value="F:NAD+ binding"/>
    <property type="evidence" value="ECO:0007669"/>
    <property type="project" value="InterPro"/>
</dbReference>
<dbReference type="GO" id="GO:0000122">
    <property type="term" value="P:negative regulation of transcription by RNA polymerase II"/>
    <property type="evidence" value="ECO:0007669"/>
    <property type="project" value="TreeGrafter"/>
</dbReference>
<reference evidence="8" key="1">
    <citation type="journal article" date="2020" name="New Phytol.">
        <title>Comparative genomics reveals dynamic genome evolution in host specialist ectomycorrhizal fungi.</title>
        <authorList>
            <person name="Lofgren L.A."/>
            <person name="Nguyen N.H."/>
            <person name="Vilgalys R."/>
            <person name="Ruytinx J."/>
            <person name="Liao H.L."/>
            <person name="Branco S."/>
            <person name="Kuo A."/>
            <person name="LaButti K."/>
            <person name="Lipzen A."/>
            <person name="Andreopoulos W."/>
            <person name="Pangilinan J."/>
            <person name="Riley R."/>
            <person name="Hundley H."/>
            <person name="Na H."/>
            <person name="Barry K."/>
            <person name="Grigoriev I.V."/>
            <person name="Stajich J.E."/>
            <person name="Kennedy P.G."/>
        </authorList>
    </citation>
    <scope>NUCLEOTIDE SEQUENCE</scope>
    <source>
        <strain evidence="8">S12</strain>
    </source>
</reference>
<evidence type="ECO:0000256" key="3">
    <source>
        <dbReference type="ARBA" id="ARBA00022670"/>
    </source>
</evidence>
<proteinExistence type="inferred from homology"/>
<evidence type="ECO:0000256" key="4">
    <source>
        <dbReference type="ARBA" id="ARBA00022801"/>
    </source>
</evidence>
<dbReference type="EMBL" id="JABBWE010000031">
    <property type="protein sequence ID" value="KAG1793368.1"/>
    <property type="molecule type" value="Genomic_DNA"/>
</dbReference>
<dbReference type="GO" id="GO:0006508">
    <property type="term" value="P:proteolysis"/>
    <property type="evidence" value="ECO:0007669"/>
    <property type="project" value="UniProtKB-KW"/>
</dbReference>
<protein>
    <submittedName>
        <fullName evidence="8">DHS-like NAD/FAD-binding domain-containing protein</fullName>
    </submittedName>
</protein>
<dbReference type="SUPFAM" id="SSF54001">
    <property type="entry name" value="Cysteine proteinases"/>
    <property type="match status" value="1"/>
</dbReference>
<evidence type="ECO:0000256" key="6">
    <source>
        <dbReference type="SAM" id="MobiDB-lite"/>
    </source>
</evidence>
<dbReference type="GO" id="GO:0017136">
    <property type="term" value="F:histone deacetylase activity, NAD-dependent"/>
    <property type="evidence" value="ECO:0007669"/>
    <property type="project" value="TreeGrafter"/>
</dbReference>
<comment type="subcellular location">
    <subcellularLocation>
        <location evidence="1">Mitochondrion</location>
    </subcellularLocation>
</comment>
<dbReference type="InterPro" id="IPR038765">
    <property type="entry name" value="Papain-like_cys_pep_sf"/>
</dbReference>
<dbReference type="GeneID" id="64600450"/>
<dbReference type="GO" id="GO:1990414">
    <property type="term" value="P:replication-born double-strand break repair via sister chromatid exchange"/>
    <property type="evidence" value="ECO:0007669"/>
    <property type="project" value="TreeGrafter"/>
</dbReference>
<dbReference type="GO" id="GO:0006282">
    <property type="term" value="P:regulation of DNA repair"/>
    <property type="evidence" value="ECO:0007669"/>
    <property type="project" value="TreeGrafter"/>
</dbReference>
<dbReference type="SUPFAM" id="SSF52467">
    <property type="entry name" value="DHS-like NAD/FAD-binding domain"/>
    <property type="match status" value="1"/>
</dbReference>
<dbReference type="InterPro" id="IPR050134">
    <property type="entry name" value="NAD-dep_sirtuin_deacylases"/>
</dbReference>
<dbReference type="GO" id="GO:0031508">
    <property type="term" value="P:pericentric heterochromatin formation"/>
    <property type="evidence" value="ECO:0007669"/>
    <property type="project" value="TreeGrafter"/>
</dbReference>
<dbReference type="AlphaFoldDB" id="A0A9P7APB8"/>
<dbReference type="Pfam" id="PF02902">
    <property type="entry name" value="Peptidase_C48"/>
    <property type="match status" value="1"/>
</dbReference>
<dbReference type="OrthoDB" id="2681837at2759"/>
<dbReference type="GO" id="GO:0008234">
    <property type="term" value="F:cysteine-type peptidase activity"/>
    <property type="evidence" value="ECO:0007669"/>
    <property type="project" value="InterPro"/>
</dbReference>
<dbReference type="GO" id="GO:0031934">
    <property type="term" value="C:mating-type region heterochromatin"/>
    <property type="evidence" value="ECO:0007669"/>
    <property type="project" value="TreeGrafter"/>
</dbReference>
<organism evidence="8 9">
    <name type="scientific">Suillus plorans</name>
    <dbReference type="NCBI Taxonomy" id="116603"/>
    <lineage>
        <taxon>Eukaryota</taxon>
        <taxon>Fungi</taxon>
        <taxon>Dikarya</taxon>
        <taxon>Basidiomycota</taxon>
        <taxon>Agaricomycotina</taxon>
        <taxon>Agaricomycetes</taxon>
        <taxon>Agaricomycetidae</taxon>
        <taxon>Boletales</taxon>
        <taxon>Suillineae</taxon>
        <taxon>Suillaceae</taxon>
        <taxon>Suillus</taxon>
    </lineage>
</organism>
<dbReference type="GO" id="GO:0005634">
    <property type="term" value="C:nucleus"/>
    <property type="evidence" value="ECO:0007669"/>
    <property type="project" value="TreeGrafter"/>
</dbReference>
<comment type="caution">
    <text evidence="8">The sequence shown here is derived from an EMBL/GenBank/DDBJ whole genome shotgun (WGS) entry which is preliminary data.</text>
</comment>
<keyword evidence="4" id="KW-0378">Hydrolase</keyword>
<dbReference type="Gene3D" id="3.40.395.10">
    <property type="entry name" value="Adenoviral Proteinase, Chain A"/>
    <property type="match status" value="1"/>
</dbReference>
<evidence type="ECO:0000256" key="1">
    <source>
        <dbReference type="ARBA" id="ARBA00004173"/>
    </source>
</evidence>
<dbReference type="Pfam" id="PF02146">
    <property type="entry name" value="SIR2"/>
    <property type="match status" value="1"/>
</dbReference>
<dbReference type="Proteomes" id="UP000719766">
    <property type="component" value="Unassembled WGS sequence"/>
</dbReference>
<dbReference type="InterPro" id="IPR029035">
    <property type="entry name" value="DHS-like_NAD/FAD-binding_dom"/>
</dbReference>
<keyword evidence="9" id="KW-1185">Reference proteome</keyword>
<dbReference type="PROSITE" id="PS50600">
    <property type="entry name" value="ULP_PROTEASE"/>
    <property type="match status" value="1"/>
</dbReference>
<keyword evidence="3" id="KW-0645">Protease</keyword>
<evidence type="ECO:0000256" key="5">
    <source>
        <dbReference type="ARBA" id="ARBA00023128"/>
    </source>
</evidence>
<accession>A0A9P7APB8</accession>
<name>A0A9P7APB8_9AGAM</name>
<dbReference type="RefSeq" id="XP_041159824.1">
    <property type="nucleotide sequence ID" value="XM_041306686.1"/>
</dbReference>
<dbReference type="InterPro" id="IPR003653">
    <property type="entry name" value="Peptidase_C48_C"/>
</dbReference>
<dbReference type="PANTHER" id="PTHR11085:SF15">
    <property type="entry name" value="NAD-DEPENDENT HISTONE DEACETYLASE HST4"/>
    <property type="match status" value="1"/>
</dbReference>
<dbReference type="PANTHER" id="PTHR11085">
    <property type="entry name" value="NAD-DEPENDENT PROTEIN DEACYLASE SIRTUIN-5, MITOCHONDRIAL-RELATED"/>
    <property type="match status" value="1"/>
</dbReference>
<gene>
    <name evidence="8" type="ORF">HD556DRAFT_1443806</name>
</gene>
<keyword evidence="5" id="KW-0496">Mitochondrion</keyword>
<evidence type="ECO:0000313" key="9">
    <source>
        <dbReference type="Proteomes" id="UP000719766"/>
    </source>
</evidence>
<dbReference type="Gene3D" id="3.40.50.1220">
    <property type="entry name" value="TPP-binding domain"/>
    <property type="match status" value="1"/>
</dbReference>